<feature type="compositionally biased region" description="Basic and acidic residues" evidence="1">
    <location>
        <begin position="198"/>
        <end position="209"/>
    </location>
</feature>
<proteinExistence type="predicted"/>
<feature type="region of interest" description="Disordered" evidence="1">
    <location>
        <begin position="1"/>
        <end position="22"/>
    </location>
</feature>
<protein>
    <submittedName>
        <fullName evidence="2">Centromere-binding protein CNN1</fullName>
    </submittedName>
</protein>
<dbReference type="AlphaFoldDB" id="A0A8B8UR06"/>
<evidence type="ECO:0000256" key="1">
    <source>
        <dbReference type="SAM" id="MobiDB-lite"/>
    </source>
</evidence>
<reference evidence="2" key="2">
    <citation type="submission" date="2020-01" db="EMBL/GenBank/DDBJ databases">
        <title>Population-level Yeast Reference Genomes.</title>
        <authorList>
            <person name="Yue J.-X."/>
        </authorList>
    </citation>
    <scope>NUCLEOTIDE SEQUENCE</scope>
    <source>
        <strain evidence="2">CBS432</strain>
    </source>
</reference>
<dbReference type="VEuPathDB" id="FungiDB:SPAR_F01070"/>
<dbReference type="GeneID" id="54630373"/>
<sequence>MSTPRKTAGENEDTEVSEIRTPFRERALEEQRLKDEILIRNTPGYRKLLSASTKSHDILNKDPDEVRSFLQDLSQVLARKSQGNDTKTDKTQARNLIGELTYEENRVEEDEFLQSRNENTTDNSINDETQAGYTSLSQTVFAQLQERDKGLKSRKIDPIIIQDAPMTGHEDESIVYSSDNANNISMDVLDTLPGIGMDQKDEPPVRDPEPTSTTQQEEALSEVLPSDDKKEVEEEVENEEYLLTNASDDDLDDIGNDPERLNIPAVRRSSVKPLQIMDLKHLTRQFLNENEIILPKQTWSTMQEESLNIMDFLKQRIGTLQKQDLVDSFIDMGVINNVDDMFELAHELLPLELQSRIESYLF</sequence>
<feature type="region of interest" description="Disordered" evidence="1">
    <location>
        <begin position="193"/>
        <end position="231"/>
    </location>
</feature>
<dbReference type="OrthoDB" id="4063473at2759"/>
<name>A0A8B8UR06_SACPA</name>
<dbReference type="KEGG" id="spao:SPAR_F01070"/>
<dbReference type="RefSeq" id="XP_033766111.1">
    <property type="nucleotide sequence ID" value="XM_033910220.1"/>
</dbReference>
<evidence type="ECO:0000313" key="2">
    <source>
        <dbReference type="RefSeq" id="XP_033766111.1"/>
    </source>
</evidence>
<organism evidence="2">
    <name type="scientific">Saccharomyces paradoxus</name>
    <name type="common">Yeast</name>
    <name type="synonym">Saccharomyces douglasii</name>
    <dbReference type="NCBI Taxonomy" id="27291"/>
    <lineage>
        <taxon>Eukaryota</taxon>
        <taxon>Fungi</taxon>
        <taxon>Dikarya</taxon>
        <taxon>Ascomycota</taxon>
        <taxon>Saccharomycotina</taxon>
        <taxon>Saccharomycetes</taxon>
        <taxon>Saccharomycetales</taxon>
        <taxon>Saccharomycetaceae</taxon>
        <taxon>Saccharomyces</taxon>
    </lineage>
</organism>
<reference evidence="2" key="4">
    <citation type="submission" date="2025-08" db="UniProtKB">
        <authorList>
            <consortium name="RefSeq"/>
        </authorList>
    </citation>
    <scope>IDENTIFICATION</scope>
    <source>
        <strain evidence="2">CBS432</strain>
    </source>
</reference>
<reference evidence="2" key="1">
    <citation type="journal article" date="2017" name="Nat. Genet.">
        <title>Contrasting evolutionary genome dynamics between domesticated and wild yeasts.</title>
        <authorList>
            <person name="Yue J.X."/>
            <person name="Li J."/>
            <person name="Aigrain L."/>
            <person name="Hallin J."/>
            <person name="Persson K."/>
            <person name="Oliver K."/>
            <person name="Bergstrom A."/>
            <person name="Coupland P."/>
            <person name="Warringer J."/>
            <person name="Lagomarsino M.C."/>
            <person name="Fischer G."/>
            <person name="Durbin R."/>
            <person name="Liti G."/>
        </authorList>
    </citation>
    <scope>NUCLEOTIDE SEQUENCE</scope>
    <source>
        <strain evidence="2">CBS432</strain>
    </source>
</reference>
<accession>A0A8B8UR06</accession>
<reference evidence="2" key="3">
    <citation type="submission" date="2025-07" db="EMBL/GenBank/DDBJ databases">
        <authorList>
            <consortium name="NCBI Genome Project"/>
        </authorList>
    </citation>
    <scope>NUCLEOTIDE SEQUENCE</scope>
    <source>
        <strain evidence="2">CBS432</strain>
    </source>
</reference>
<gene>
    <name evidence="2" type="primary">CNN1</name>
    <name evidence="2" type="ORF">SPAR_F01070</name>
</gene>